<organism evidence="1 2">
    <name type="scientific">Paenibacillus tundrae</name>
    <dbReference type="NCBI Taxonomy" id="528187"/>
    <lineage>
        <taxon>Bacteria</taxon>
        <taxon>Bacillati</taxon>
        <taxon>Bacillota</taxon>
        <taxon>Bacilli</taxon>
        <taxon>Bacillales</taxon>
        <taxon>Paenibacillaceae</taxon>
        <taxon>Paenibacillus</taxon>
    </lineage>
</organism>
<gene>
    <name evidence="1" type="ORF">J2T19_000190</name>
</gene>
<reference evidence="1 2" key="1">
    <citation type="submission" date="2023-07" db="EMBL/GenBank/DDBJ databases">
        <title>Sorghum-associated microbial communities from plants grown in Nebraska, USA.</title>
        <authorList>
            <person name="Schachtman D."/>
        </authorList>
    </citation>
    <scope>NUCLEOTIDE SEQUENCE [LARGE SCALE GENOMIC DNA]</scope>
    <source>
        <strain evidence="1 2">DS1314</strain>
    </source>
</reference>
<dbReference type="EMBL" id="JAUSTI010000001">
    <property type="protein sequence ID" value="MDQ0168753.1"/>
    <property type="molecule type" value="Genomic_DNA"/>
</dbReference>
<evidence type="ECO:0000313" key="1">
    <source>
        <dbReference type="EMBL" id="MDQ0168753.1"/>
    </source>
</evidence>
<evidence type="ECO:0000313" key="2">
    <source>
        <dbReference type="Proteomes" id="UP001233836"/>
    </source>
</evidence>
<keyword evidence="2" id="KW-1185">Reference proteome</keyword>
<dbReference type="Proteomes" id="UP001233836">
    <property type="component" value="Unassembled WGS sequence"/>
</dbReference>
<protein>
    <submittedName>
        <fullName evidence="1">Uncharacterized protein</fullName>
    </submittedName>
</protein>
<comment type="caution">
    <text evidence="1">The sequence shown here is derived from an EMBL/GenBank/DDBJ whole genome shotgun (WGS) entry which is preliminary data.</text>
</comment>
<accession>A0ABT9W671</accession>
<name>A0ABT9W671_9BACL</name>
<sequence>MNKRMFAAGKRVGGRSYIRVAGGVWVEVKAEETDEKAR</sequence>
<proteinExistence type="predicted"/>